<dbReference type="Proteomes" id="UP000002230">
    <property type="component" value="Chromosome"/>
</dbReference>
<sequence length="59" mass="6695">MAFMTCVDGLKDFPDAINSIYPYTHIPLYIISIARNCQKYVIGETARLSPTGFRLRQPS</sequence>
<dbReference type="PATRIC" id="fig|718251.5.peg.2882"/>
<gene>
    <name evidence="1" type="ordered locus">ETAF_2771</name>
</gene>
<name>A0A0H3DW47_EDWTF</name>
<evidence type="ECO:0000313" key="1">
    <source>
        <dbReference type="EMBL" id="ADM42873.1"/>
    </source>
</evidence>
<protein>
    <submittedName>
        <fullName evidence="1">Uncharacterized protein</fullName>
    </submittedName>
</protein>
<dbReference type="HOGENOM" id="CLU_2953082_0_0_6"/>
<evidence type="ECO:0000313" key="2">
    <source>
        <dbReference type="Proteomes" id="UP000002230"/>
    </source>
</evidence>
<organism evidence="1 2">
    <name type="scientific">Edwardsiella tarda (strain FL6-60)</name>
    <dbReference type="NCBI Taxonomy" id="718251"/>
    <lineage>
        <taxon>Bacteria</taxon>
        <taxon>Pseudomonadati</taxon>
        <taxon>Pseudomonadota</taxon>
        <taxon>Gammaproteobacteria</taxon>
        <taxon>Enterobacterales</taxon>
        <taxon>Hafniaceae</taxon>
        <taxon>Edwardsiella</taxon>
    </lineage>
</organism>
<reference evidence="2" key="1">
    <citation type="submission" date="2010-08" db="EMBL/GenBank/DDBJ databases">
        <title>Genome comparisons of Edwardsiella bacteria analysed using deep sequencing technology.</title>
        <authorList>
            <person name="van Soest J.J."/>
            <person name="Henkel C.V."/>
            <person name="Jansen H.J."/>
            <person name="van den Hondel C.A.M.J.J."/>
            <person name="Bloemberg G.V."/>
            <person name="Meijer A.H."/>
            <person name="Spaink H.P."/>
        </authorList>
    </citation>
    <scope>NUCLEOTIDE SEQUENCE [LARGE SCALE GENOMIC DNA]</scope>
    <source>
        <strain evidence="2">FL6-60</strain>
    </source>
</reference>
<accession>A0A0H3DW47</accession>
<dbReference type="AlphaFoldDB" id="A0A0H3DW47"/>
<dbReference type="EMBL" id="CP002154">
    <property type="protein sequence ID" value="ADM42873.1"/>
    <property type="molecule type" value="Genomic_DNA"/>
</dbReference>
<reference evidence="1 2" key="2">
    <citation type="journal article" date="2011" name="BMC Immunol.">
        <title>Comparison of static immersion and intravenous injection systems for exposure of zebrafish embryos to the natural pathogen Edwardsiella tarda.</title>
        <authorList>
            <person name="van Soest J.J."/>
            <person name="Stockhammer O.W."/>
            <person name="Ordas A."/>
            <person name="Bloemberg G.V."/>
            <person name="Spaink H.P."/>
            <person name="Meijer A.H."/>
        </authorList>
    </citation>
    <scope>NUCLEOTIDE SEQUENCE [LARGE SCALE GENOMIC DNA]</scope>
    <source>
        <strain evidence="1 2">FL6-60</strain>
    </source>
</reference>
<proteinExistence type="predicted"/>
<dbReference type="KEGG" id="etd:ETAF_2771"/>
<keyword evidence="2" id="KW-1185">Reference proteome</keyword>